<evidence type="ECO:0000256" key="2">
    <source>
        <dbReference type="ARBA" id="ARBA00023125"/>
    </source>
</evidence>
<dbReference type="PANTHER" id="PTHR30349">
    <property type="entry name" value="PHAGE INTEGRASE-RELATED"/>
    <property type="match status" value="1"/>
</dbReference>
<dbReference type="PROSITE" id="PS51898">
    <property type="entry name" value="TYR_RECOMBINASE"/>
    <property type="match status" value="1"/>
</dbReference>
<name>A0A6C2URX7_9BACT</name>
<dbReference type="GO" id="GO:0006310">
    <property type="term" value="P:DNA recombination"/>
    <property type="evidence" value="ECO:0007669"/>
    <property type="project" value="UniProtKB-KW"/>
</dbReference>
<reference evidence="5 6" key="1">
    <citation type="submission" date="2019-04" db="EMBL/GenBank/DDBJ databases">
        <authorList>
            <person name="Van Vliet M D."/>
        </authorList>
    </citation>
    <scope>NUCLEOTIDE SEQUENCE [LARGE SCALE GENOMIC DNA]</scope>
    <source>
        <strain evidence="5 6">F21</strain>
    </source>
</reference>
<dbReference type="InterPro" id="IPR013762">
    <property type="entry name" value="Integrase-like_cat_sf"/>
</dbReference>
<dbReference type="Gene3D" id="1.10.150.130">
    <property type="match status" value="1"/>
</dbReference>
<evidence type="ECO:0000259" key="4">
    <source>
        <dbReference type="PROSITE" id="PS51898"/>
    </source>
</evidence>
<evidence type="ECO:0000256" key="3">
    <source>
        <dbReference type="ARBA" id="ARBA00023172"/>
    </source>
</evidence>
<accession>A0A6C2URX7</accession>
<dbReference type="CDD" id="cd01184">
    <property type="entry name" value="INT_C_like_1"/>
    <property type="match status" value="1"/>
</dbReference>
<proteinExistence type="inferred from homology"/>
<dbReference type="InterPro" id="IPR050090">
    <property type="entry name" value="Tyrosine_recombinase_XerCD"/>
</dbReference>
<dbReference type="InterPro" id="IPR011010">
    <property type="entry name" value="DNA_brk_join_enz"/>
</dbReference>
<dbReference type="RefSeq" id="WP_136063421.1">
    <property type="nucleotide sequence ID" value="NZ_CAAHFH010000002.1"/>
</dbReference>
<keyword evidence="2" id="KW-0238">DNA-binding</keyword>
<evidence type="ECO:0000313" key="5">
    <source>
        <dbReference type="EMBL" id="VGO22001.1"/>
    </source>
</evidence>
<protein>
    <recommendedName>
        <fullName evidence="4">Tyr recombinase domain-containing protein</fullName>
    </recommendedName>
</protein>
<dbReference type="Gene3D" id="1.10.443.10">
    <property type="entry name" value="Intergrase catalytic core"/>
    <property type="match status" value="1"/>
</dbReference>
<dbReference type="GO" id="GO:0003677">
    <property type="term" value="F:DNA binding"/>
    <property type="evidence" value="ECO:0007669"/>
    <property type="project" value="UniProtKB-KW"/>
</dbReference>
<dbReference type="InterPro" id="IPR010998">
    <property type="entry name" value="Integrase_recombinase_N"/>
</dbReference>
<keyword evidence="3" id="KW-0233">DNA recombination</keyword>
<evidence type="ECO:0000256" key="1">
    <source>
        <dbReference type="ARBA" id="ARBA00008857"/>
    </source>
</evidence>
<dbReference type="InterPro" id="IPR002104">
    <property type="entry name" value="Integrase_catalytic"/>
</dbReference>
<dbReference type="Pfam" id="PF20172">
    <property type="entry name" value="DUF6538"/>
    <property type="match status" value="1"/>
</dbReference>
<sequence length="471" mass="54645">MNLKIRNVQQRGDALFFRMTIPEDLRWHYGGKSEISRALRAHDELEARSWARILSVVFKRQFSDLRAGRNVAGIQEGDTIIESLLLGNSPRIIGEVPDAAVFARNTSHSLSMVYAEVRSLGRQSEKSELERGNSVKLLIEWFGDIAIETVTRSMLMEFRDQALCRMPPRMRQQSELKDKSLREIVQIDHERVVSNTTVNNRLAKLKTIFTHAVRYGYIRICPLVDLRIPVEDNFVEGRCVYSHDQLQRMVDGLALYATGRKASRHMRFWIPLIGLYTGARLNEICQLCISDVVCIEGVDCFDINARQRSETFKHVKNRASKRRIPVHPVLEELGFMRFVGHRRSRTDPSRHGTTNLWPKASHHQYKDWRNAMSHWFNVILRPRFLSEDELADHQAGRKTFSFHSLRHTFISQAQNQARMNPRIEMRLCGHMDRFISVVHARYGSDLHPAVLLEELVKLDYGLDLSKVMGRY</sequence>
<dbReference type="PANTHER" id="PTHR30349:SF41">
    <property type="entry name" value="INTEGRASE_RECOMBINASE PROTEIN MJ0367-RELATED"/>
    <property type="match status" value="1"/>
</dbReference>
<dbReference type="SUPFAM" id="SSF56349">
    <property type="entry name" value="DNA breaking-rejoining enzymes"/>
    <property type="match status" value="1"/>
</dbReference>
<dbReference type="EMBL" id="CAAHFH010000002">
    <property type="protein sequence ID" value="VGO22001.1"/>
    <property type="molecule type" value="Genomic_DNA"/>
</dbReference>
<dbReference type="AlphaFoldDB" id="A0A6C2URX7"/>
<organism evidence="5 6">
    <name type="scientific">Pontiella sulfatireligans</name>
    <dbReference type="NCBI Taxonomy" id="2750658"/>
    <lineage>
        <taxon>Bacteria</taxon>
        <taxon>Pseudomonadati</taxon>
        <taxon>Kiritimatiellota</taxon>
        <taxon>Kiritimatiellia</taxon>
        <taxon>Kiritimatiellales</taxon>
        <taxon>Pontiellaceae</taxon>
        <taxon>Pontiella</taxon>
    </lineage>
</organism>
<dbReference type="Proteomes" id="UP000346198">
    <property type="component" value="Unassembled WGS sequence"/>
</dbReference>
<dbReference type="GO" id="GO:0015074">
    <property type="term" value="P:DNA integration"/>
    <property type="evidence" value="ECO:0007669"/>
    <property type="project" value="InterPro"/>
</dbReference>
<keyword evidence="6" id="KW-1185">Reference proteome</keyword>
<gene>
    <name evidence="5" type="ORF">SCARR_04081</name>
</gene>
<feature type="domain" description="Tyr recombinase" evidence="4">
    <location>
        <begin position="236"/>
        <end position="456"/>
    </location>
</feature>
<comment type="similarity">
    <text evidence="1">Belongs to the 'phage' integrase family.</text>
</comment>
<evidence type="ECO:0000313" key="6">
    <source>
        <dbReference type="Proteomes" id="UP000346198"/>
    </source>
</evidence>
<dbReference type="InterPro" id="IPR046668">
    <property type="entry name" value="DUF6538"/>
</dbReference>